<comment type="caution">
    <text evidence="1">The sequence shown here is derived from an EMBL/GenBank/DDBJ whole genome shotgun (WGS) entry which is preliminary data.</text>
</comment>
<sequence length="49" mass="5815">MGEHFDRPIPELNPSVRLFERLTIERWQAHLDAVQDRAEVALCTRVERL</sequence>
<evidence type="ECO:0000313" key="1">
    <source>
        <dbReference type="EMBL" id="KIG15279.1"/>
    </source>
</evidence>
<proteinExistence type="predicted"/>
<dbReference type="Proteomes" id="UP000031599">
    <property type="component" value="Unassembled WGS sequence"/>
</dbReference>
<name>A0A0C1ZC64_9BACT</name>
<organism evidence="1 2">
    <name type="scientific">Enhygromyxa salina</name>
    <dbReference type="NCBI Taxonomy" id="215803"/>
    <lineage>
        <taxon>Bacteria</taxon>
        <taxon>Pseudomonadati</taxon>
        <taxon>Myxococcota</taxon>
        <taxon>Polyangia</taxon>
        <taxon>Nannocystales</taxon>
        <taxon>Nannocystaceae</taxon>
        <taxon>Enhygromyxa</taxon>
    </lineage>
</organism>
<dbReference type="RefSeq" id="WP_153258384.1">
    <property type="nucleotide sequence ID" value="NZ_JMCC02000058.1"/>
</dbReference>
<evidence type="ECO:0000313" key="2">
    <source>
        <dbReference type="Proteomes" id="UP000031599"/>
    </source>
</evidence>
<reference evidence="1 2" key="1">
    <citation type="submission" date="2014-12" db="EMBL/GenBank/DDBJ databases">
        <title>Genome assembly of Enhygromyxa salina DSM 15201.</title>
        <authorList>
            <person name="Sharma G."/>
            <person name="Subramanian S."/>
        </authorList>
    </citation>
    <scope>NUCLEOTIDE SEQUENCE [LARGE SCALE GENOMIC DNA]</scope>
    <source>
        <strain evidence="1 2">DSM 15201</strain>
    </source>
</reference>
<protein>
    <submittedName>
        <fullName evidence="1">Uncharacterized protein</fullName>
    </submittedName>
</protein>
<accession>A0A0C1ZC64</accession>
<dbReference type="EMBL" id="JMCC02000058">
    <property type="protein sequence ID" value="KIG15279.1"/>
    <property type="molecule type" value="Genomic_DNA"/>
</dbReference>
<dbReference type="AlphaFoldDB" id="A0A0C1ZC64"/>
<gene>
    <name evidence="1" type="ORF">DB30_05823</name>
</gene>